<evidence type="ECO:0000256" key="8">
    <source>
        <dbReference type="SAM" id="SignalP"/>
    </source>
</evidence>
<evidence type="ECO:0000256" key="3">
    <source>
        <dbReference type="ARBA" id="ARBA00022525"/>
    </source>
</evidence>
<dbReference type="Gramene" id="CDY55789">
    <property type="protein sequence ID" value="CDY55789"/>
    <property type="gene ID" value="GSBRNA2T00017350001"/>
</dbReference>
<accession>A0A078J1L0</accession>
<reference evidence="9" key="3">
    <citation type="submission" date="2021-01" db="EMBL/GenBank/DDBJ databases">
        <authorList>
            <consortium name="Genoscope - CEA"/>
            <person name="William W."/>
        </authorList>
    </citation>
    <scope>NUCLEOTIDE SEQUENCE</scope>
</reference>
<proteinExistence type="inferred from homology"/>
<gene>
    <name evidence="10" type="primary">BnaC03g76840D</name>
    <name evidence="9" type="ORF">DARMORV10_C03P81240.1</name>
    <name evidence="10" type="ORF">GSBRNA2T00017350001</name>
</gene>
<organism evidence="10 11">
    <name type="scientific">Brassica napus</name>
    <name type="common">Rape</name>
    <dbReference type="NCBI Taxonomy" id="3708"/>
    <lineage>
        <taxon>Eukaryota</taxon>
        <taxon>Viridiplantae</taxon>
        <taxon>Streptophyta</taxon>
        <taxon>Embryophyta</taxon>
        <taxon>Tracheophyta</taxon>
        <taxon>Spermatophyta</taxon>
        <taxon>Magnoliopsida</taxon>
        <taxon>eudicotyledons</taxon>
        <taxon>Gunneridae</taxon>
        <taxon>Pentapetalae</taxon>
        <taxon>rosids</taxon>
        <taxon>malvids</taxon>
        <taxon>Brassicales</taxon>
        <taxon>Brassicaceae</taxon>
        <taxon>Brassiceae</taxon>
        <taxon>Brassica</taxon>
    </lineage>
</organism>
<evidence type="ECO:0000256" key="4">
    <source>
        <dbReference type="ARBA" id="ARBA00022729"/>
    </source>
</evidence>
<sequence length="79" mass="8278">MAKLSFSLCFLLFLLLTSVAMGSRPLERAPVGVQVRGLNHSIKAKSATALDGQALGSSNSSHGKTPERLSPGGPDPQHH</sequence>
<dbReference type="GO" id="GO:0033612">
    <property type="term" value="F:receptor serine/threonine kinase binding"/>
    <property type="evidence" value="ECO:0000318"/>
    <property type="project" value="GO_Central"/>
</dbReference>
<dbReference type="Proteomes" id="UP001295469">
    <property type="component" value="Chromosome C03"/>
</dbReference>
<name>A0A078J1L0_BRANA</name>
<feature type="signal peptide" evidence="8">
    <location>
        <begin position="1"/>
        <end position="22"/>
    </location>
</feature>
<evidence type="ECO:0000256" key="2">
    <source>
        <dbReference type="ARBA" id="ARBA00005416"/>
    </source>
</evidence>
<dbReference type="PANTHER" id="PTHR33869:SF30">
    <property type="entry name" value="CLAVATA3_ESR (CLE)-RELATED PROTEIN 2"/>
    <property type="match status" value="1"/>
</dbReference>
<dbReference type="AlphaFoldDB" id="A0A078J1L0"/>
<feature type="region of interest" description="Disordered" evidence="7">
    <location>
        <begin position="49"/>
        <end position="79"/>
    </location>
</feature>
<comment type="similarity">
    <text evidence="2">Belongs to the CLV3/ESR signal peptide family.</text>
</comment>
<evidence type="ECO:0000313" key="10">
    <source>
        <dbReference type="EMBL" id="CDY55789.1"/>
    </source>
</evidence>
<dbReference type="InterPro" id="IPR039616">
    <property type="entry name" value="CLE1-4"/>
</dbReference>
<feature type="chain" id="PRO_5040665926" evidence="8">
    <location>
        <begin position="23"/>
        <end position="79"/>
    </location>
</feature>
<dbReference type="EMBL" id="LK033428">
    <property type="protein sequence ID" value="CDY55789.1"/>
    <property type="molecule type" value="Genomic_DNA"/>
</dbReference>
<keyword evidence="5" id="KW-0325">Glycoprotein</keyword>
<comment type="subcellular location">
    <subcellularLocation>
        <location evidence="1">Secreted</location>
        <location evidence="1">Extracellular space</location>
    </subcellularLocation>
</comment>
<evidence type="ECO:0000256" key="1">
    <source>
        <dbReference type="ARBA" id="ARBA00004239"/>
    </source>
</evidence>
<keyword evidence="11" id="KW-1185">Reference proteome</keyword>
<reference evidence="10" key="2">
    <citation type="submission" date="2014-06" db="EMBL/GenBank/DDBJ databases">
        <authorList>
            <person name="Genoscope - CEA"/>
        </authorList>
    </citation>
    <scope>NUCLEOTIDE SEQUENCE</scope>
</reference>
<evidence type="ECO:0000256" key="5">
    <source>
        <dbReference type="ARBA" id="ARBA00023180"/>
    </source>
</evidence>
<keyword evidence="6" id="KW-0379">Hydroxylation</keyword>
<dbReference type="STRING" id="3708.A0A078J1L0"/>
<dbReference type="GO" id="GO:0005576">
    <property type="term" value="C:extracellular region"/>
    <property type="evidence" value="ECO:0007669"/>
    <property type="project" value="UniProtKB-SubCell"/>
</dbReference>
<dbReference type="PANTHER" id="PTHR33869">
    <property type="entry name" value="CLAVATA3/ESR (CLE)-RELATED PROTEIN 3"/>
    <property type="match status" value="1"/>
</dbReference>
<reference evidence="10 11" key="1">
    <citation type="journal article" date="2014" name="Science">
        <title>Plant genetics. Early allopolyploid evolution in the post-Neolithic Brassica napus oilseed genome.</title>
        <authorList>
            <person name="Chalhoub B."/>
            <person name="Denoeud F."/>
            <person name="Liu S."/>
            <person name="Parkin I.A."/>
            <person name="Tang H."/>
            <person name="Wang X."/>
            <person name="Chiquet J."/>
            <person name="Belcram H."/>
            <person name="Tong C."/>
            <person name="Samans B."/>
            <person name="Correa M."/>
            <person name="Da Silva C."/>
            <person name="Just J."/>
            <person name="Falentin C."/>
            <person name="Koh C.S."/>
            <person name="Le Clainche I."/>
            <person name="Bernard M."/>
            <person name="Bento P."/>
            <person name="Noel B."/>
            <person name="Labadie K."/>
            <person name="Alberti A."/>
            <person name="Charles M."/>
            <person name="Arnaud D."/>
            <person name="Guo H."/>
            <person name="Daviaud C."/>
            <person name="Alamery S."/>
            <person name="Jabbari K."/>
            <person name="Zhao M."/>
            <person name="Edger P.P."/>
            <person name="Chelaifa H."/>
            <person name="Tack D."/>
            <person name="Lassalle G."/>
            <person name="Mestiri I."/>
            <person name="Schnel N."/>
            <person name="Le Paslier M.C."/>
            <person name="Fan G."/>
            <person name="Renault V."/>
            <person name="Bayer P.E."/>
            <person name="Golicz A.A."/>
            <person name="Manoli S."/>
            <person name="Lee T.H."/>
            <person name="Thi V.H."/>
            <person name="Chalabi S."/>
            <person name="Hu Q."/>
            <person name="Fan C."/>
            <person name="Tollenaere R."/>
            <person name="Lu Y."/>
            <person name="Battail C."/>
            <person name="Shen J."/>
            <person name="Sidebottom C.H."/>
            <person name="Wang X."/>
            <person name="Canaguier A."/>
            <person name="Chauveau A."/>
            <person name="Berard A."/>
            <person name="Deniot G."/>
            <person name="Guan M."/>
            <person name="Liu Z."/>
            <person name="Sun F."/>
            <person name="Lim Y.P."/>
            <person name="Lyons E."/>
            <person name="Town C.D."/>
            <person name="Bancroft I."/>
            <person name="Wang X."/>
            <person name="Meng J."/>
            <person name="Ma J."/>
            <person name="Pires J.C."/>
            <person name="King G.J."/>
            <person name="Brunel D."/>
            <person name="Delourme R."/>
            <person name="Renard M."/>
            <person name="Aury J.M."/>
            <person name="Adams K.L."/>
            <person name="Batley J."/>
            <person name="Snowdon R.J."/>
            <person name="Tost J."/>
            <person name="Edwards D."/>
            <person name="Zhou Y."/>
            <person name="Hua W."/>
            <person name="Sharpe A.G."/>
            <person name="Paterson A.H."/>
            <person name="Guan C."/>
            <person name="Wincker P."/>
        </authorList>
    </citation>
    <scope>NUCLEOTIDE SEQUENCE [LARGE SCALE GENOMIC DNA]</scope>
    <source>
        <strain evidence="11">cv. Darmor-bzh</strain>
    </source>
</reference>
<keyword evidence="3" id="KW-0964">Secreted</keyword>
<dbReference type="PaxDb" id="3708-A0A078J1L0"/>
<evidence type="ECO:0000313" key="9">
    <source>
        <dbReference type="EMBL" id="CAF1710673.1"/>
    </source>
</evidence>
<dbReference type="EMBL" id="HG994367">
    <property type="protein sequence ID" value="CAF1710673.1"/>
    <property type="molecule type" value="Genomic_DNA"/>
</dbReference>
<evidence type="ECO:0000313" key="11">
    <source>
        <dbReference type="Proteomes" id="UP000028999"/>
    </source>
</evidence>
<dbReference type="Proteomes" id="UP000028999">
    <property type="component" value="Unassembled WGS sequence"/>
</dbReference>
<keyword evidence="4 8" id="KW-0732">Signal</keyword>
<dbReference type="OrthoDB" id="1099614at2759"/>
<evidence type="ECO:0000256" key="7">
    <source>
        <dbReference type="SAM" id="MobiDB-lite"/>
    </source>
</evidence>
<evidence type="ECO:0000256" key="6">
    <source>
        <dbReference type="ARBA" id="ARBA00023278"/>
    </source>
</evidence>
<protein>
    <submittedName>
        <fullName evidence="9">(rape) hypothetical protein</fullName>
    </submittedName>
    <submittedName>
        <fullName evidence="10">BnaC03g76840D protein</fullName>
    </submittedName>
</protein>